<dbReference type="SUPFAM" id="SSF52540">
    <property type="entry name" value="P-loop containing nucleoside triphosphate hydrolases"/>
    <property type="match status" value="1"/>
</dbReference>
<dbReference type="NCBIfam" id="TIGR02680">
    <property type="entry name" value="TIGR02680 family protein"/>
    <property type="match status" value="1"/>
</dbReference>
<sequence>MPPSPTSERWKPLRAGLVDLFYYDVEEFHFHDGRLLLRGNNGTGKSKVLALTLPFLLDGELAPHRVEPDGDRQKRMEWNLLLGGKHPHPERLGYAWMEFGRRAADGSEEFRTIGCGLKAVKDRGIVRHWFFLTPQRVGAELRLLSSTGVVLTREKLRDAVEGRGMVYDRAADYRRAVDEALFGLGEHRYEALVNLLIQLRQPQLSKKPDEKLLSRALTEALPPLSPALIATVAEAFRGLDEERDALRGLAEAREAAAGFLVHYRRYAAIAAKRKAAVPRLAHSRYEHLGRDLGEAEGRHAAAEAELGAAQQVLEELEAQRTLLEARRDALRQSPEMRDAERLKRTGQEAERLADHARRCAQERDRLTGEAQRREQRARTARDKADAAGRDLGRVRDLTMSAARAARCEPETARIAPSEPDHLITADQPELARIRRAAEELADRREQAIGELERLIDGVRQAQERMRSARAEVERLTAETQAVAERVADAEEAVGGAVAGLVQEYTLYLAGLVELRLDDPDEVIAALESWAASTDGPNPAASAVGDAARAATDALGRLGAELDSGLEEATQAAADLSEEIVRLEAGGHETPPPPHTRDPATRPGRPGAPLWKVVDFAGALPADHRAGLEAALEAAGILDAWVTPDGKLLAGDDTVVVAGEPLTGPSCVAVLRPAVDRADPQAAALADGAVEAVLSGIGLGSGHGRRAWVAVDGRWANGVLTGSWHKVEARYIGEGAREEARRTRLATLRRELDQANRRIDDLRGRLESLAARRDRLAAEHHGLPPDADLREAHVKRATAYERRDEIDAAHAAAAQLLRDRQDELRDAGIRAEEFAADVGLPAELGPLGEVKAALTRYRLALAQLWPAVHAWGDACESAADAEEELGRTKEQLDDATELAAKAGEEADVAAEAYRTLAATAGAAVEELFSRLDQVERELSERAIAERTTRRREQKALQERGKAEGERDNLRKQIEEAATARDTAVREFQSFAATGLLNVALADLDVPDTGGEWAATPAVLLARTVNAELDAVDDGDGPWDRVQKKVAEEHKLLSDAMARHGHSVGLTLRDGVMIVDVVFQGRTRDMPELAGALAEETEQRAQLLSAKEREILENHLLNEVAGTLHELIAAAESEVQEMNAELESRPTSTGMRLRLIWKTARNAPDGLDRVRGKLRQTVDAWSTADRSAVGAFLQERIAREHADNPAAGWTEALTRALDYRTWHEFAIQRLQDGQWRAATGPASGGERVLAASVPLFAAASAHYKSAGNPHAPRLVALDEAFAGVDDDSRAKCLGLLATFDMDVAMTSEREWGCYPQVPGLAICQLSRRDGIDAVLVTPWRWDGRERRRVDRPASTVPALSPAPPVRQDGLFGMDEDGVPG</sequence>
<dbReference type="InterPro" id="IPR013496">
    <property type="entry name" value="CHP02680"/>
</dbReference>
<evidence type="ECO:0000256" key="3">
    <source>
        <dbReference type="SAM" id="MobiDB-lite"/>
    </source>
</evidence>
<evidence type="ECO:0000313" key="4">
    <source>
        <dbReference type="EMBL" id="TDD11984.1"/>
    </source>
</evidence>
<organism evidence="4 5">
    <name type="scientific">Nonomuraea diastatica</name>
    <dbReference type="NCBI Taxonomy" id="1848329"/>
    <lineage>
        <taxon>Bacteria</taxon>
        <taxon>Bacillati</taxon>
        <taxon>Actinomycetota</taxon>
        <taxon>Actinomycetes</taxon>
        <taxon>Streptosporangiales</taxon>
        <taxon>Streptosporangiaceae</taxon>
        <taxon>Nonomuraea</taxon>
    </lineage>
</organism>
<feature type="coiled-coil region" evidence="2">
    <location>
        <begin position="1092"/>
        <end position="1139"/>
    </location>
</feature>
<keyword evidence="1 2" id="KW-0175">Coiled coil</keyword>
<dbReference type="Gene3D" id="3.40.50.300">
    <property type="entry name" value="P-loop containing nucleotide triphosphate hydrolases"/>
    <property type="match status" value="1"/>
</dbReference>
<proteinExistence type="predicted"/>
<dbReference type="OrthoDB" id="8527901at2"/>
<evidence type="ECO:0000256" key="1">
    <source>
        <dbReference type="ARBA" id="ARBA00023054"/>
    </source>
</evidence>
<keyword evidence="5" id="KW-1185">Reference proteome</keyword>
<reference evidence="4 5" key="1">
    <citation type="submission" date="2019-03" db="EMBL/GenBank/DDBJ databases">
        <title>Draft genome sequences of novel Actinobacteria.</title>
        <authorList>
            <person name="Sahin N."/>
            <person name="Ay H."/>
            <person name="Saygin H."/>
        </authorList>
    </citation>
    <scope>NUCLEOTIDE SEQUENCE [LARGE SCALE GENOMIC DNA]</scope>
    <source>
        <strain evidence="4 5">KC712</strain>
    </source>
</reference>
<feature type="coiled-coil region" evidence="2">
    <location>
        <begin position="737"/>
        <end position="778"/>
    </location>
</feature>
<protein>
    <submittedName>
        <fullName evidence="4">TIGR02680 family protein</fullName>
    </submittedName>
</protein>
<feature type="coiled-coil region" evidence="2">
    <location>
        <begin position="430"/>
        <end position="492"/>
    </location>
</feature>
<evidence type="ECO:0000256" key="2">
    <source>
        <dbReference type="SAM" id="Coils"/>
    </source>
</evidence>
<accession>A0A4R4W8A6</accession>
<name>A0A4R4W8A6_9ACTN</name>
<evidence type="ECO:0000313" key="5">
    <source>
        <dbReference type="Proteomes" id="UP000294543"/>
    </source>
</evidence>
<feature type="region of interest" description="Disordered" evidence="3">
    <location>
        <begin position="330"/>
        <end position="387"/>
    </location>
</feature>
<dbReference type="Proteomes" id="UP000294543">
    <property type="component" value="Unassembled WGS sequence"/>
</dbReference>
<dbReference type="GO" id="GO:0005856">
    <property type="term" value="C:cytoskeleton"/>
    <property type="evidence" value="ECO:0007669"/>
    <property type="project" value="TreeGrafter"/>
</dbReference>
<dbReference type="InterPro" id="IPR027417">
    <property type="entry name" value="P-loop_NTPase"/>
</dbReference>
<feature type="region of interest" description="Disordered" evidence="3">
    <location>
        <begin position="944"/>
        <end position="966"/>
    </location>
</feature>
<feature type="coiled-coil region" evidence="2">
    <location>
        <begin position="877"/>
        <end position="904"/>
    </location>
</feature>
<comment type="caution">
    <text evidence="4">The sequence shown here is derived from an EMBL/GenBank/DDBJ whole genome shotgun (WGS) entry which is preliminary data.</text>
</comment>
<dbReference type="Pfam" id="PF13558">
    <property type="entry name" value="SbcC_Walker_B"/>
    <property type="match status" value="1"/>
</dbReference>
<dbReference type="EMBL" id="SMKP01000209">
    <property type="protein sequence ID" value="TDD11984.1"/>
    <property type="molecule type" value="Genomic_DNA"/>
</dbReference>
<feature type="region of interest" description="Disordered" evidence="3">
    <location>
        <begin position="1345"/>
        <end position="1378"/>
    </location>
</feature>
<gene>
    <name evidence="4" type="ORF">E1294_44345</name>
</gene>
<feature type="compositionally biased region" description="Basic and acidic residues" evidence="3">
    <location>
        <begin position="952"/>
        <end position="966"/>
    </location>
</feature>
<dbReference type="PANTHER" id="PTHR32083:SF48">
    <property type="entry name" value="TRANS-GOLGI NETWORK-LOCALIZED SYP41-INTERACTING PROTEIN 1"/>
    <property type="match status" value="1"/>
</dbReference>
<dbReference type="RefSeq" id="WP_132517530.1">
    <property type="nucleotide sequence ID" value="NZ_SMKP01000209.1"/>
</dbReference>
<feature type="region of interest" description="Disordered" evidence="3">
    <location>
        <begin position="584"/>
        <end position="604"/>
    </location>
</feature>
<dbReference type="PANTHER" id="PTHR32083">
    <property type="entry name" value="CILIA AND FLAGELLA-ASSOCIATED PROTEIN 58-RELATED"/>
    <property type="match status" value="1"/>
</dbReference>